<accession>A0A1X1CV09</accession>
<reference evidence="3 4" key="1">
    <citation type="journal article" date="2017" name="Antonie Van Leeuwenhoek">
        <title>Phylogenomic resolution of the bacterial genus Pantoea and its relationship with Erwinia and Tatumella.</title>
        <authorList>
            <person name="Palmer M."/>
            <person name="Steenkamp E.T."/>
            <person name="Coetzee M.P."/>
            <person name="Chan W.Y."/>
            <person name="van Zyl E."/>
            <person name="De Maayer P."/>
            <person name="Coutinho T.A."/>
            <person name="Blom J."/>
            <person name="Smits T.H."/>
            <person name="Duffy B."/>
            <person name="Venter S.N."/>
        </authorList>
    </citation>
    <scope>NUCLEOTIDE SEQUENCE [LARGE SCALE GENOMIC DNA]</scope>
    <source>
        <strain evidence="3 4">LMG 26275</strain>
    </source>
</reference>
<dbReference type="GO" id="GO:0005829">
    <property type="term" value="C:cytosol"/>
    <property type="evidence" value="ECO:0007669"/>
    <property type="project" value="TreeGrafter"/>
</dbReference>
<keyword evidence="2" id="KW-0808">Transferase</keyword>
<dbReference type="PANTHER" id="PTHR30160">
    <property type="entry name" value="TETRAACYLDISACCHARIDE 4'-KINASE-RELATED"/>
    <property type="match status" value="1"/>
</dbReference>
<evidence type="ECO:0000256" key="1">
    <source>
        <dbReference type="ARBA" id="ARBA00022676"/>
    </source>
</evidence>
<dbReference type="Proteomes" id="UP000193558">
    <property type="component" value="Unassembled WGS sequence"/>
</dbReference>
<protein>
    <recommendedName>
        <fullName evidence="5">Glycosyl transferase</fullName>
    </recommendedName>
</protein>
<dbReference type="Pfam" id="PF01075">
    <property type="entry name" value="Glyco_transf_9"/>
    <property type="match status" value="1"/>
</dbReference>
<dbReference type="GO" id="GO:0009244">
    <property type="term" value="P:lipopolysaccharide core region biosynthetic process"/>
    <property type="evidence" value="ECO:0007669"/>
    <property type="project" value="TreeGrafter"/>
</dbReference>
<keyword evidence="1" id="KW-0328">Glycosyltransferase</keyword>
<dbReference type="PANTHER" id="PTHR30160:SF7">
    <property type="entry name" value="ADP-HEPTOSE--LPS HEPTOSYLTRANSFERASE 2"/>
    <property type="match status" value="1"/>
</dbReference>
<sequence length="359" mass="40367">MKKIWKINLINSILSLHAKLSQIDKNKTPLSSNHEFERIVIFSTTALGDLLFNTPAIKAIKLRYPTAKLMLVSSDKNRGLVENSDWFDEVAIWDNKIVRAPNLIRKIRRFKPDVTFLLHSSLGYDILCSRLGGSKYILRDNFRHDNPVFNHWLDKYSTGVDGHIIQRKMDLISTLGCDVSDITMQFPIAINKTSSNSTGPTIGFQMGASGKNRCWPVEHFAQLAERILSESVEAKIILTGAGQDQPIEHAFLQLLPEEYHSRVISYIGKTHLPALIELIHSIDVLITGDTGPLHIAITARTPTVSLYVSANPRHTGPYQDLLIHKTIRIEPEAGDDAVYPLRKISVDSVYEALNSVIRK</sequence>
<dbReference type="RefSeq" id="WP_084935654.1">
    <property type="nucleotide sequence ID" value="NZ_MLFR01000017.1"/>
</dbReference>
<dbReference type="GO" id="GO:0008713">
    <property type="term" value="F:ADP-heptose-lipopolysaccharide heptosyltransferase activity"/>
    <property type="evidence" value="ECO:0007669"/>
    <property type="project" value="TreeGrafter"/>
</dbReference>
<evidence type="ECO:0000256" key="2">
    <source>
        <dbReference type="ARBA" id="ARBA00022679"/>
    </source>
</evidence>
<evidence type="ECO:0008006" key="5">
    <source>
        <dbReference type="Google" id="ProtNLM"/>
    </source>
</evidence>
<dbReference type="Gene3D" id="3.40.50.2000">
    <property type="entry name" value="Glycogen Phosphorylase B"/>
    <property type="match status" value="2"/>
</dbReference>
<organism evidence="3 4">
    <name type="scientific">Pantoea rwandensis</name>
    <dbReference type="NCBI Taxonomy" id="1076550"/>
    <lineage>
        <taxon>Bacteria</taxon>
        <taxon>Pseudomonadati</taxon>
        <taxon>Pseudomonadota</taxon>
        <taxon>Gammaproteobacteria</taxon>
        <taxon>Enterobacterales</taxon>
        <taxon>Erwiniaceae</taxon>
        <taxon>Pantoea</taxon>
    </lineage>
</organism>
<dbReference type="InterPro" id="IPR002201">
    <property type="entry name" value="Glyco_trans_9"/>
</dbReference>
<comment type="caution">
    <text evidence="3">The sequence shown here is derived from an EMBL/GenBank/DDBJ whole genome shotgun (WGS) entry which is preliminary data.</text>
</comment>
<dbReference type="AlphaFoldDB" id="A0A1X1CV09"/>
<dbReference type="CDD" id="cd03789">
    <property type="entry name" value="GT9_LPS_heptosyltransferase"/>
    <property type="match status" value="1"/>
</dbReference>
<name>A0A1X1CV09_9GAMM</name>
<evidence type="ECO:0000313" key="3">
    <source>
        <dbReference type="EMBL" id="ORM68164.1"/>
    </source>
</evidence>
<proteinExistence type="predicted"/>
<dbReference type="EMBL" id="MLFR01000017">
    <property type="protein sequence ID" value="ORM68164.1"/>
    <property type="molecule type" value="Genomic_DNA"/>
</dbReference>
<gene>
    <name evidence="3" type="ORF">HA51_16010</name>
</gene>
<dbReference type="SUPFAM" id="SSF53756">
    <property type="entry name" value="UDP-Glycosyltransferase/glycogen phosphorylase"/>
    <property type="match status" value="1"/>
</dbReference>
<dbReference type="InterPro" id="IPR051199">
    <property type="entry name" value="LPS_LOS_Heptosyltrfase"/>
</dbReference>
<dbReference type="OrthoDB" id="9781892at2"/>
<evidence type="ECO:0000313" key="4">
    <source>
        <dbReference type="Proteomes" id="UP000193558"/>
    </source>
</evidence>